<dbReference type="HOGENOM" id="CLU_036604_0_4_11"/>
<dbReference type="STRING" id="1229780.BN381_140037"/>
<comment type="caution">
    <text evidence="2">The sequence shown here is derived from an EMBL/GenBank/DDBJ whole genome shotgun (WGS) entry which is preliminary data.</text>
</comment>
<gene>
    <name evidence="2" type="ORF">BN381_140037</name>
</gene>
<dbReference type="AlphaFoldDB" id="R4Z2R5"/>
<dbReference type="Gene3D" id="3.30.420.40">
    <property type="match status" value="2"/>
</dbReference>
<dbReference type="Proteomes" id="UP000018291">
    <property type="component" value="Unassembled WGS sequence"/>
</dbReference>
<reference evidence="2 3" key="1">
    <citation type="journal article" date="2013" name="ISME J.">
        <title>Metabolic model for the filamentous 'Candidatus Microthrix parvicella' based on genomic and metagenomic analyses.</title>
        <authorList>
            <person name="Jon McIlroy S."/>
            <person name="Kristiansen R."/>
            <person name="Albertsen M."/>
            <person name="Michael Karst S."/>
            <person name="Rossetti S."/>
            <person name="Lund Nielsen J."/>
            <person name="Tandoi V."/>
            <person name="James Seviour R."/>
            <person name="Nielsen P.H."/>
        </authorList>
    </citation>
    <scope>NUCLEOTIDE SEQUENCE [LARGE SCALE GENOMIC DNA]</scope>
    <source>
        <strain evidence="2 3">RN1</strain>
    </source>
</reference>
<keyword evidence="2" id="KW-0808">Transferase</keyword>
<dbReference type="InterPro" id="IPR043129">
    <property type="entry name" value="ATPase_NBD"/>
</dbReference>
<organism evidence="2 3">
    <name type="scientific">Candidatus Neomicrothrix parvicella RN1</name>
    <dbReference type="NCBI Taxonomy" id="1229780"/>
    <lineage>
        <taxon>Bacteria</taxon>
        <taxon>Bacillati</taxon>
        <taxon>Actinomycetota</taxon>
        <taxon>Acidimicrobiia</taxon>
        <taxon>Acidimicrobiales</taxon>
        <taxon>Microthrixaceae</taxon>
        <taxon>Candidatus Neomicrothrix</taxon>
    </lineage>
</organism>
<keyword evidence="2" id="KW-0418">Kinase</keyword>
<comment type="similarity">
    <text evidence="1">Belongs to the ROK (NagC/XylR) family.</text>
</comment>
<dbReference type="EMBL" id="CANL01000006">
    <property type="protein sequence ID" value="CCM62872.1"/>
    <property type="molecule type" value="Genomic_DNA"/>
</dbReference>
<sequence>MVSARLLTTPPHLIGLDLGGTKLAGGVVTLEPDGAARLLIEERVPTPESSEALVSAMVGMVTHLIGASPHQPVSVGAGIAGHIGLDGVAVQAANTPMTVGVDLVTPLVEACSLPVRIDNDANVVALAAHRELAPTASALVAVTFGTGIGGGLVVGGELWRGAAGLAGEPGHMIVAAGGPKCRCGQRGCWEAVASGNALGAAARRAVAAGGAPLLAARATAAGRLEGREVTEGVKAGDDDARRVWHEWTGWVAVGLANLIQVIDPDVIVLGGGVSAMGDLLLDSVRDHLQGMALALDARRLSLVCAPGGPAAGVVGAALAGWTGC</sequence>
<evidence type="ECO:0000313" key="2">
    <source>
        <dbReference type="EMBL" id="CCM62872.1"/>
    </source>
</evidence>
<dbReference type="eggNOG" id="COG1940">
    <property type="taxonomic scope" value="Bacteria"/>
</dbReference>
<dbReference type="PANTHER" id="PTHR18964:SF173">
    <property type="entry name" value="GLUCOKINASE"/>
    <property type="match status" value="1"/>
</dbReference>
<dbReference type="InterPro" id="IPR000600">
    <property type="entry name" value="ROK"/>
</dbReference>
<dbReference type="PANTHER" id="PTHR18964">
    <property type="entry name" value="ROK (REPRESSOR, ORF, KINASE) FAMILY"/>
    <property type="match status" value="1"/>
</dbReference>
<dbReference type="SUPFAM" id="SSF53067">
    <property type="entry name" value="Actin-like ATPase domain"/>
    <property type="match status" value="1"/>
</dbReference>
<dbReference type="Pfam" id="PF00480">
    <property type="entry name" value="ROK"/>
    <property type="match status" value="1"/>
</dbReference>
<evidence type="ECO:0000256" key="1">
    <source>
        <dbReference type="ARBA" id="ARBA00006479"/>
    </source>
</evidence>
<evidence type="ECO:0000313" key="3">
    <source>
        <dbReference type="Proteomes" id="UP000018291"/>
    </source>
</evidence>
<name>R4Z2R5_9ACTN</name>
<keyword evidence="3" id="KW-1185">Reference proteome</keyword>
<dbReference type="GO" id="GO:0016301">
    <property type="term" value="F:kinase activity"/>
    <property type="evidence" value="ECO:0007669"/>
    <property type="project" value="UniProtKB-KW"/>
</dbReference>
<accession>R4Z2R5</accession>
<proteinExistence type="inferred from homology"/>
<protein>
    <submittedName>
        <fullName evidence="2">Putative kinase</fullName>
    </submittedName>
</protein>